<evidence type="ECO:0000313" key="2">
    <source>
        <dbReference type="Proteomes" id="UP000602442"/>
    </source>
</evidence>
<proteinExistence type="predicted"/>
<keyword evidence="2" id="KW-1185">Reference proteome</keyword>
<dbReference type="Proteomes" id="UP000602442">
    <property type="component" value="Unassembled WGS sequence"/>
</dbReference>
<name>A0ABS0N3X2_9SPHN</name>
<dbReference type="RefSeq" id="WP_339379654.1">
    <property type="nucleotide sequence ID" value="NZ_CAWPTA010000007.1"/>
</dbReference>
<organism evidence="1 2">
    <name type="scientific">Aurantiacibacter sediminis</name>
    <dbReference type="NCBI Taxonomy" id="2793064"/>
    <lineage>
        <taxon>Bacteria</taxon>
        <taxon>Pseudomonadati</taxon>
        <taxon>Pseudomonadota</taxon>
        <taxon>Alphaproteobacteria</taxon>
        <taxon>Sphingomonadales</taxon>
        <taxon>Erythrobacteraceae</taxon>
        <taxon>Aurantiacibacter</taxon>
    </lineage>
</organism>
<dbReference type="Gene3D" id="1.25.40.10">
    <property type="entry name" value="Tetratricopeptide repeat domain"/>
    <property type="match status" value="1"/>
</dbReference>
<dbReference type="SUPFAM" id="SSF48452">
    <property type="entry name" value="TPR-like"/>
    <property type="match status" value="3"/>
</dbReference>
<dbReference type="EMBL" id="JAEANY010000002">
    <property type="protein sequence ID" value="MBH5322669.1"/>
    <property type="molecule type" value="Genomic_DNA"/>
</dbReference>
<evidence type="ECO:0000313" key="1">
    <source>
        <dbReference type="EMBL" id="MBH5322669.1"/>
    </source>
</evidence>
<comment type="caution">
    <text evidence="1">The sequence shown here is derived from an EMBL/GenBank/DDBJ whole genome shotgun (WGS) entry which is preliminary data.</text>
</comment>
<accession>A0ABS0N3X2</accession>
<dbReference type="Pfam" id="PF14559">
    <property type="entry name" value="TPR_19"/>
    <property type="match status" value="1"/>
</dbReference>
<sequence>MRFSHAFAGILSLPLAACSLLLDTPLEEARDALAEQDYFAAQEHVLGALQDNARDVDALTLLAQIQLAMGQGGDALLTLDRLEEAGAEGEHLTLIRAEAMLQGGEAEEAFALLDGLASAESWRLRALAAAMEGDDDEATAHFIAGREAEGDKRKLFTAAASFHLNRGDADAARFAVGQAQQLAPDAIETLFVSARLAQLDGRPDLASRAYLAILERTPNDRPAMLGAIQELDKLGRVDVFEPLIERGRQAYPEDIEFIYLDASLLAFEGNWTAARDLLQQYETAVQSHDNARGLYAQSLLALGQYEQARALMAPLNRRFPNNAAYARVYARILLELGEHSQAASVITPILRGPDASEIDRDIAERARRG</sequence>
<gene>
    <name evidence="1" type="ORF">I5L03_08730</name>
</gene>
<dbReference type="InterPro" id="IPR011990">
    <property type="entry name" value="TPR-like_helical_dom_sf"/>
</dbReference>
<protein>
    <submittedName>
        <fullName evidence="1">Tetratricopeptide repeat protein</fullName>
    </submittedName>
</protein>
<reference evidence="1 2" key="1">
    <citation type="submission" date="2020-11" db="EMBL/GenBank/DDBJ databases">
        <title>Erythrobacter sediminis sp. nov., a marine bacterium from a tidal flat of Garorim Bay.</title>
        <authorList>
            <person name="Kim D."/>
            <person name="Yoo Y."/>
            <person name="Kim J.-J."/>
        </authorList>
    </citation>
    <scope>NUCLEOTIDE SEQUENCE [LARGE SCALE GENOMIC DNA]</scope>
    <source>
        <strain evidence="1 2">JGD-13</strain>
    </source>
</reference>